<dbReference type="Gene3D" id="2.60.40.1960">
    <property type="match status" value="1"/>
</dbReference>
<gene>
    <name evidence="4" type="ORF">WJX73_000450</name>
</gene>
<dbReference type="Proteomes" id="UP001465755">
    <property type="component" value="Unassembled WGS sequence"/>
</dbReference>
<feature type="domain" description="Peptidase A1" evidence="3">
    <location>
        <begin position="1"/>
        <end position="221"/>
    </location>
</feature>
<evidence type="ECO:0000313" key="5">
    <source>
        <dbReference type="Proteomes" id="UP001465755"/>
    </source>
</evidence>
<dbReference type="PANTHER" id="PTHR47966:SF51">
    <property type="entry name" value="BETA-SITE APP-CLEAVING ENZYME, ISOFORM A-RELATED"/>
    <property type="match status" value="1"/>
</dbReference>
<accession>A0AAW1PDU9</accession>
<evidence type="ECO:0000259" key="3">
    <source>
        <dbReference type="PROSITE" id="PS51767"/>
    </source>
</evidence>
<evidence type="ECO:0000256" key="1">
    <source>
        <dbReference type="ARBA" id="ARBA00007447"/>
    </source>
</evidence>
<reference evidence="4 5" key="1">
    <citation type="journal article" date="2024" name="Nat. Commun.">
        <title>Phylogenomics reveals the evolutionary origins of lichenization in chlorophyte algae.</title>
        <authorList>
            <person name="Puginier C."/>
            <person name="Libourel C."/>
            <person name="Otte J."/>
            <person name="Skaloud P."/>
            <person name="Haon M."/>
            <person name="Grisel S."/>
            <person name="Petersen M."/>
            <person name="Berrin J.G."/>
            <person name="Delaux P.M."/>
            <person name="Dal Grande F."/>
            <person name="Keller J."/>
        </authorList>
    </citation>
    <scope>NUCLEOTIDE SEQUENCE [LARGE SCALE GENOMIC DNA]</scope>
    <source>
        <strain evidence="4 5">SAG 2036</strain>
    </source>
</reference>
<comment type="similarity">
    <text evidence="1 2">Belongs to the peptidase A1 family.</text>
</comment>
<dbReference type="PROSITE" id="PS00141">
    <property type="entry name" value="ASP_PROTEASE"/>
    <property type="match status" value="1"/>
</dbReference>
<dbReference type="GO" id="GO:0004190">
    <property type="term" value="F:aspartic-type endopeptidase activity"/>
    <property type="evidence" value="ECO:0007669"/>
    <property type="project" value="UniProtKB-KW"/>
</dbReference>
<dbReference type="CDD" id="cd05471">
    <property type="entry name" value="pepsin_like"/>
    <property type="match status" value="1"/>
</dbReference>
<name>A0AAW1PDU9_9CHLO</name>
<dbReference type="GO" id="GO:0006508">
    <property type="term" value="P:proteolysis"/>
    <property type="evidence" value="ECO:0007669"/>
    <property type="project" value="UniProtKB-KW"/>
</dbReference>
<dbReference type="PANTHER" id="PTHR47966">
    <property type="entry name" value="BETA-SITE APP-CLEAVING ENZYME, ISOFORM A-RELATED"/>
    <property type="match status" value="1"/>
</dbReference>
<evidence type="ECO:0000313" key="4">
    <source>
        <dbReference type="EMBL" id="KAK9807990.1"/>
    </source>
</evidence>
<dbReference type="Gene3D" id="2.40.70.10">
    <property type="entry name" value="Acid Proteases"/>
    <property type="match status" value="2"/>
</dbReference>
<dbReference type="InterPro" id="IPR021109">
    <property type="entry name" value="Peptidase_aspartic_dom_sf"/>
</dbReference>
<dbReference type="Pfam" id="PF00026">
    <property type="entry name" value="Asp"/>
    <property type="match status" value="1"/>
</dbReference>
<evidence type="ECO:0000256" key="2">
    <source>
        <dbReference type="RuleBase" id="RU000454"/>
    </source>
</evidence>
<organism evidence="4 5">
    <name type="scientific">Symbiochloris irregularis</name>
    <dbReference type="NCBI Taxonomy" id="706552"/>
    <lineage>
        <taxon>Eukaryota</taxon>
        <taxon>Viridiplantae</taxon>
        <taxon>Chlorophyta</taxon>
        <taxon>core chlorophytes</taxon>
        <taxon>Trebouxiophyceae</taxon>
        <taxon>Trebouxiales</taxon>
        <taxon>Trebouxiaceae</taxon>
        <taxon>Symbiochloris</taxon>
    </lineage>
</organism>
<protein>
    <recommendedName>
        <fullName evidence="3">Peptidase A1 domain-containing protein</fullName>
    </recommendedName>
</protein>
<comment type="caution">
    <text evidence="4">The sequence shown here is derived from an EMBL/GenBank/DDBJ whole genome shotgun (WGS) entry which is preliminary data.</text>
</comment>
<dbReference type="SUPFAM" id="SSF50630">
    <property type="entry name" value="Acid proteases"/>
    <property type="match status" value="1"/>
</dbReference>
<dbReference type="EMBL" id="JALJOQ010000028">
    <property type="protein sequence ID" value="KAK9807990.1"/>
    <property type="molecule type" value="Genomic_DNA"/>
</dbReference>
<proteinExistence type="inferred from homology"/>
<dbReference type="InterPro" id="IPR034164">
    <property type="entry name" value="Pepsin-like_dom"/>
</dbReference>
<dbReference type="InterPro" id="IPR033121">
    <property type="entry name" value="PEPTIDASE_A1"/>
</dbReference>
<dbReference type="PROSITE" id="PS51767">
    <property type="entry name" value="PEPTIDASE_A1"/>
    <property type="match status" value="1"/>
</dbReference>
<keyword evidence="2" id="KW-0064">Aspartyl protease</keyword>
<dbReference type="PRINTS" id="PR00792">
    <property type="entry name" value="PEPSIN"/>
</dbReference>
<dbReference type="InterPro" id="IPR001461">
    <property type="entry name" value="Aspartic_peptidase_A1"/>
</dbReference>
<keyword evidence="5" id="KW-1185">Reference proteome</keyword>
<dbReference type="InterPro" id="IPR001969">
    <property type="entry name" value="Aspartic_peptidase_AS"/>
</dbReference>
<dbReference type="AlphaFoldDB" id="A0AAW1PDU9"/>
<sequence>MVSGYIDYDKVTFGTPPLTIPRQAIGEATSVTNDFELTSCDGLFGLGFQNISLMHETPPFFNLVQENALVRPIFSIWLNPNQESVIGGELIFGGINSMYYTGPLATIPLSRPGYWQVPMNGVRVGGSAVAVQGTQAILDSGTSALVVSENDARAINSMDDADLNCGSSVLGLSNIPATAPMILGSPFLRAWFSVYNYSPEGSSVSLAASASLTNGSRRHFL</sequence>
<keyword evidence="2" id="KW-0378">Hydrolase</keyword>
<keyword evidence="2" id="KW-0645">Protease</keyword>